<feature type="signal peptide" evidence="3">
    <location>
        <begin position="1"/>
        <end position="22"/>
    </location>
</feature>
<feature type="region of interest" description="Disordered" evidence="1">
    <location>
        <begin position="1035"/>
        <end position="1060"/>
    </location>
</feature>
<feature type="region of interest" description="Disordered" evidence="1">
    <location>
        <begin position="932"/>
        <end position="968"/>
    </location>
</feature>
<keyword evidence="2" id="KW-0812">Transmembrane</keyword>
<feature type="compositionally biased region" description="Basic and acidic residues" evidence="1">
    <location>
        <begin position="423"/>
        <end position="443"/>
    </location>
</feature>
<reference evidence="5" key="2">
    <citation type="submission" date="2023-11" db="UniProtKB">
        <authorList>
            <consortium name="WormBaseParasite"/>
        </authorList>
    </citation>
    <scope>IDENTIFICATION</scope>
</reference>
<keyword evidence="2" id="KW-0472">Membrane</keyword>
<feature type="region of interest" description="Disordered" evidence="1">
    <location>
        <begin position="1374"/>
        <end position="1394"/>
    </location>
</feature>
<keyword evidence="4" id="KW-1185">Reference proteome</keyword>
<feature type="compositionally biased region" description="Low complexity" evidence="1">
    <location>
        <begin position="1375"/>
        <end position="1394"/>
    </location>
</feature>
<protein>
    <submittedName>
        <fullName evidence="5">Myb-like protein AA</fullName>
    </submittedName>
</protein>
<name>A0AA85J388_TRIRE</name>
<reference evidence="4" key="1">
    <citation type="submission" date="2022-06" db="EMBL/GenBank/DDBJ databases">
        <authorList>
            <person name="Berger JAMES D."/>
            <person name="Berger JAMES D."/>
        </authorList>
    </citation>
    <scope>NUCLEOTIDE SEQUENCE [LARGE SCALE GENOMIC DNA]</scope>
</reference>
<organism evidence="4 5">
    <name type="scientific">Trichobilharzia regenti</name>
    <name type="common">Nasal bird schistosome</name>
    <dbReference type="NCBI Taxonomy" id="157069"/>
    <lineage>
        <taxon>Eukaryota</taxon>
        <taxon>Metazoa</taxon>
        <taxon>Spiralia</taxon>
        <taxon>Lophotrochozoa</taxon>
        <taxon>Platyhelminthes</taxon>
        <taxon>Trematoda</taxon>
        <taxon>Digenea</taxon>
        <taxon>Strigeidida</taxon>
        <taxon>Schistosomatoidea</taxon>
        <taxon>Schistosomatidae</taxon>
        <taxon>Trichobilharzia</taxon>
    </lineage>
</organism>
<dbReference type="Proteomes" id="UP000050795">
    <property type="component" value="Unassembled WGS sequence"/>
</dbReference>
<evidence type="ECO:0000256" key="2">
    <source>
        <dbReference type="SAM" id="Phobius"/>
    </source>
</evidence>
<proteinExistence type="predicted"/>
<evidence type="ECO:0000313" key="4">
    <source>
        <dbReference type="Proteomes" id="UP000050795"/>
    </source>
</evidence>
<accession>A0AA85J388</accession>
<evidence type="ECO:0000256" key="1">
    <source>
        <dbReference type="SAM" id="MobiDB-lite"/>
    </source>
</evidence>
<keyword evidence="3" id="KW-0732">Signal</keyword>
<sequence length="1394" mass="157958">MIHLVIYTLYVLCFLMPKHIFGYNARHLSVNNNNNMRNPKEGMEHWRLRSLDLGPCLQEGDAYCMRRVANSMCSIEKNECFCKPGYVSIQESYGITCKTLLTNLKCQVDSDCVHVINSACHPGAGYCACPGGTIYVPQDHACRQSAENNQNQFCSKCRQVNGVCYYYYYQHNNNNNNYHSPSSSSSSSSPSSWFSFSGSSASASQTTNSEGFNPYKRYMYKNHDLVPFTSQIDTVFNGFLKYAHNTEMFGCSCPHNTGMLASIPSVNFLKKNQSQSRDSQNQSNVESHDTKDAKIHALVPQSFQELPQWYFCKAIIVDIWEYCNHVDILCRAKNARCVKTEHSSNVIQFSCQCLPGYIPVYQKHLNYYECFRQLEANHSSCRPCFHSSGKCYTMNEQNIDSSIGCLCPNNLQPTLTTSTPTDLIHHSHTNNDNKESNNNDRSDARNTFMTALLPTHTGVEYEMCGENLVNVFCQRHLLEICLSPISQPPYQNLAENLHLRRSVAFVTNLTFHQNFIDTCRLDVKLNSLQGKQWNHTSVNPMRTEQQQQHQVLCKTIDWRQDPTTTPCGISITEYMSGHLYTGYLAVITSHEHRNQESDLLFQFTCKTNNDVPHRVPGQVFERNLDNDKEDLFKDSSWPKLDVKLSIKDENGQSVQTILESAAVRFEAELIDELNIYKAVIVEECYMIDELESAQANEGSKETLLLYKGCPMFSSELASKSTISFNFQTNHYGNEQALIFRSTDNLHHIQTGLFRLYPNYSSIFVDGKSRTVTTGSNYTFTHDRTMKLTFEQMNSIDETFKQKLSEIGQRLHELKFTCIFRVCKQLAWCSWPSACDSTLTSLNNPRITFLPPGVRIIQRSVPLYLIESVPSIHLPVKKQAKSKVCEELFCSNTLHIVLMMGLVGILTCLMGVMGMLLARKYRHRLHQTRDTFLRSKTKMKPSNHSSAPPPPAPAAPGTAAAGGHHYRGVHHHHQDQQCLQCSETKTQSLLSKSYYNPIIQSTITQHLLHYKQHSEHQSENGVLKSLLTVDNNIDTTINGSSNKISSSTTTTNNNNSDNSNMNPSCTVGMKDCCKYWLNEHSYANPLLIKNSSNDLSQYHSHLCHQQGQHGQQVHTAIQPQQQHQLSSSSSGATPSHCSCLSDIVLNDRTKGIQNSHNYYTFKRYTTLPPTTTLTPFNTTSFMKENESGLVNKTTTFLLEPMNPLIHTNAITTNNITGNIHDRLTTTPYPTTFTNNNNSNDDNSKHSMFFCCPEQLTNRHDASLLQHKHKQLYSQAERYGNLDSAVSGGGNDEGFKNVNSVYNTNNNSNSNDNKPEISLHEYKKLTNPSNDTVYFGVDYPNSSYTINPLDLTLCTDSLHKLQAQTQSNTILQSILGQPQPQQQHQHQQQHQQYVEG</sequence>
<dbReference type="WBParaSite" id="TREG1_120710.2">
    <property type="protein sequence ID" value="TREG1_120710.2"/>
    <property type="gene ID" value="TREG1_120710"/>
</dbReference>
<feature type="compositionally biased region" description="Low complexity" evidence="1">
    <location>
        <begin position="1103"/>
        <end position="1129"/>
    </location>
</feature>
<feature type="region of interest" description="Disordered" evidence="1">
    <location>
        <begin position="418"/>
        <end position="443"/>
    </location>
</feature>
<keyword evidence="2" id="KW-1133">Transmembrane helix</keyword>
<evidence type="ECO:0000313" key="5">
    <source>
        <dbReference type="WBParaSite" id="TREG1_120710.2"/>
    </source>
</evidence>
<feature type="transmembrane region" description="Helical" evidence="2">
    <location>
        <begin position="893"/>
        <end position="917"/>
    </location>
</feature>
<feature type="chain" id="PRO_5041729869" evidence="3">
    <location>
        <begin position="23"/>
        <end position="1394"/>
    </location>
</feature>
<feature type="region of interest" description="Disordered" evidence="1">
    <location>
        <begin position="1101"/>
        <end position="1129"/>
    </location>
</feature>
<evidence type="ECO:0000256" key="3">
    <source>
        <dbReference type="SAM" id="SignalP"/>
    </source>
</evidence>